<keyword evidence="2" id="KW-1185">Reference proteome</keyword>
<name>M1DPM0_SOLTU</name>
<organism evidence="1 2">
    <name type="scientific">Solanum tuberosum</name>
    <name type="common">Potato</name>
    <dbReference type="NCBI Taxonomy" id="4113"/>
    <lineage>
        <taxon>Eukaryota</taxon>
        <taxon>Viridiplantae</taxon>
        <taxon>Streptophyta</taxon>
        <taxon>Embryophyta</taxon>
        <taxon>Tracheophyta</taxon>
        <taxon>Spermatophyta</taxon>
        <taxon>Magnoliopsida</taxon>
        <taxon>eudicotyledons</taxon>
        <taxon>Gunneridae</taxon>
        <taxon>Pentapetalae</taxon>
        <taxon>asterids</taxon>
        <taxon>lamiids</taxon>
        <taxon>Solanales</taxon>
        <taxon>Solanaceae</taxon>
        <taxon>Solanoideae</taxon>
        <taxon>Solaneae</taxon>
        <taxon>Solanum</taxon>
    </lineage>
</organism>
<dbReference type="Gramene" id="PGSC0003DMT400092342">
    <property type="protein sequence ID" value="PGSC0003DMT400092342"/>
    <property type="gene ID" value="PGSC0003DMG400041913"/>
</dbReference>
<accession>M1DPM0</accession>
<dbReference type="PaxDb" id="4113-PGSC0003DMT400092342"/>
<dbReference type="EnsemblPlants" id="PGSC0003DMT400092342">
    <property type="protein sequence ID" value="PGSC0003DMT400092342"/>
    <property type="gene ID" value="PGSC0003DMG400041913"/>
</dbReference>
<sequence>MGSIATFRHNIGIGYHDPMVNTRYNGIRLVAPVNAPAEEFTATGRGRGRKIEEEVEVENIENVEEVGQEEEVQAEATGHLQAATT</sequence>
<evidence type="ECO:0000313" key="1">
    <source>
        <dbReference type="EnsemblPlants" id="PGSC0003DMT400092342"/>
    </source>
</evidence>
<proteinExistence type="predicted"/>
<reference evidence="1" key="2">
    <citation type="submission" date="2015-06" db="UniProtKB">
        <authorList>
            <consortium name="EnsemblPlants"/>
        </authorList>
    </citation>
    <scope>IDENTIFICATION</scope>
    <source>
        <strain evidence="1">DM1-3 516 R44</strain>
    </source>
</reference>
<dbReference type="HOGENOM" id="CLU_2517007_0_0_1"/>
<dbReference type="Proteomes" id="UP000011115">
    <property type="component" value="Unassembled WGS sequence"/>
</dbReference>
<dbReference type="AlphaFoldDB" id="M1DPM0"/>
<evidence type="ECO:0000313" key="2">
    <source>
        <dbReference type="Proteomes" id="UP000011115"/>
    </source>
</evidence>
<protein>
    <submittedName>
        <fullName evidence="1">Uncharacterized protein</fullName>
    </submittedName>
</protein>
<reference evidence="2" key="1">
    <citation type="journal article" date="2011" name="Nature">
        <title>Genome sequence and analysis of the tuber crop potato.</title>
        <authorList>
            <consortium name="The Potato Genome Sequencing Consortium"/>
        </authorList>
    </citation>
    <scope>NUCLEOTIDE SEQUENCE [LARGE SCALE GENOMIC DNA]</scope>
    <source>
        <strain evidence="2">cv. DM1-3 516 R44</strain>
    </source>
</reference>
<dbReference type="InParanoid" id="M1DPM0"/>